<sequence length="476" mass="52718">MHAILLPKIDKVLIYDATIWKISKIPLPPHKMPCRIADHTTGKLDGWCHSVLFDIETSKLKALKLQTDTWCSSGGLTVDGNLVSAGGNGGGANAVRYLSTCPTCDWREYSTALADPRWYSTQVTLADGGFIVVGGRGAFSYDIPPEGQSNKQAIFLPLIQNTHDQLRGIDGQIFFTLENNLYPFVHLSPDGNLFIFSNNRSILLAPASNKVVREFPDLPGGSRNYPASGMSALLPIKLHSGNAKARLRNISYLDCKTAEQSKLQSRIPTRDLLMLNGAKTGTSAWNDAEDPNFVPVLYRPNADEHERFKELAATTTPRMYHSSAILLPDGKVLVAGSNTNDGYEFDVKYPTELKVEKFSPSYINPSLAQLRQHIIVESSDQLINYGKRLSVRVRSKEMRLNRDEVEVTMYAPAFTTHGISMNQRLIILNLIDVINNIWPRVHGIIAETPSSGAVAPPGYYLLYVVYKGVPSVAMWI</sequence>
<name>A0ACC1Y7D8_MELAZ</name>
<gene>
    <name evidence="1" type="ORF">OWV82_010506</name>
</gene>
<organism evidence="1 2">
    <name type="scientific">Melia azedarach</name>
    <name type="common">Chinaberry tree</name>
    <dbReference type="NCBI Taxonomy" id="155640"/>
    <lineage>
        <taxon>Eukaryota</taxon>
        <taxon>Viridiplantae</taxon>
        <taxon>Streptophyta</taxon>
        <taxon>Embryophyta</taxon>
        <taxon>Tracheophyta</taxon>
        <taxon>Spermatophyta</taxon>
        <taxon>Magnoliopsida</taxon>
        <taxon>eudicotyledons</taxon>
        <taxon>Gunneridae</taxon>
        <taxon>Pentapetalae</taxon>
        <taxon>rosids</taxon>
        <taxon>malvids</taxon>
        <taxon>Sapindales</taxon>
        <taxon>Meliaceae</taxon>
        <taxon>Melia</taxon>
    </lineage>
</organism>
<keyword evidence="2" id="KW-1185">Reference proteome</keyword>
<evidence type="ECO:0000313" key="2">
    <source>
        <dbReference type="Proteomes" id="UP001164539"/>
    </source>
</evidence>
<protein>
    <submittedName>
        <fullName evidence="1">Glyoxal oxidase-related protein</fullName>
    </submittedName>
</protein>
<dbReference type="Proteomes" id="UP001164539">
    <property type="component" value="Chromosome 5"/>
</dbReference>
<dbReference type="EMBL" id="CM051398">
    <property type="protein sequence ID" value="KAJ4718874.1"/>
    <property type="molecule type" value="Genomic_DNA"/>
</dbReference>
<accession>A0ACC1Y7D8</accession>
<proteinExistence type="predicted"/>
<evidence type="ECO:0000313" key="1">
    <source>
        <dbReference type="EMBL" id="KAJ4718874.1"/>
    </source>
</evidence>
<reference evidence="1 2" key="1">
    <citation type="journal article" date="2023" name="Science">
        <title>Complex scaffold remodeling in plant triterpene biosynthesis.</title>
        <authorList>
            <person name="De La Pena R."/>
            <person name="Hodgson H."/>
            <person name="Liu J.C."/>
            <person name="Stephenson M.J."/>
            <person name="Martin A.C."/>
            <person name="Owen C."/>
            <person name="Harkess A."/>
            <person name="Leebens-Mack J."/>
            <person name="Jimenez L.E."/>
            <person name="Osbourn A."/>
            <person name="Sattely E.S."/>
        </authorList>
    </citation>
    <scope>NUCLEOTIDE SEQUENCE [LARGE SCALE GENOMIC DNA]</scope>
    <source>
        <strain evidence="2">cv. JPN11</strain>
        <tissue evidence="1">Leaf</tissue>
    </source>
</reference>
<comment type="caution">
    <text evidence="1">The sequence shown here is derived from an EMBL/GenBank/DDBJ whole genome shotgun (WGS) entry which is preliminary data.</text>
</comment>